<accession>A0A514BP44</accession>
<keyword evidence="10" id="KW-0963">Cytoplasm</keyword>
<keyword evidence="8 10" id="KW-0411">Iron-sulfur</keyword>
<dbReference type="EMBL" id="CP041242">
    <property type="protein sequence ID" value="QDH69153.1"/>
    <property type="molecule type" value="Genomic_DNA"/>
</dbReference>
<proteinExistence type="inferred from homology"/>
<dbReference type="SFLD" id="SFLDF00288">
    <property type="entry name" value="HemN-like__clustered_with_nucl"/>
    <property type="match status" value="1"/>
</dbReference>
<dbReference type="SFLD" id="SFLDF00562">
    <property type="entry name" value="HemN-like__clustered_with_heat"/>
    <property type="match status" value="1"/>
</dbReference>
<dbReference type="PANTHER" id="PTHR13932:SF5">
    <property type="entry name" value="RADICAL S-ADENOSYL METHIONINE DOMAIN-CONTAINING PROTEIN 1, MITOCHONDRIAL"/>
    <property type="match status" value="1"/>
</dbReference>
<dbReference type="OrthoDB" id="9808022at2"/>
<dbReference type="CDD" id="cd01335">
    <property type="entry name" value="Radical_SAM"/>
    <property type="match status" value="1"/>
</dbReference>
<dbReference type="KEGG" id="lyj:FKV23_02820"/>
<dbReference type="Pfam" id="PF04055">
    <property type="entry name" value="Radical_SAM"/>
    <property type="match status" value="1"/>
</dbReference>
<organism evidence="13 14">
    <name type="scientific">Marilutibacter alkalisoli</name>
    <dbReference type="NCBI Taxonomy" id="2591633"/>
    <lineage>
        <taxon>Bacteria</taxon>
        <taxon>Pseudomonadati</taxon>
        <taxon>Pseudomonadota</taxon>
        <taxon>Gammaproteobacteria</taxon>
        <taxon>Lysobacterales</taxon>
        <taxon>Lysobacteraceae</taxon>
        <taxon>Marilutibacter</taxon>
    </lineage>
</organism>
<evidence type="ECO:0000313" key="14">
    <source>
        <dbReference type="Proteomes" id="UP000317199"/>
    </source>
</evidence>
<evidence type="ECO:0000256" key="8">
    <source>
        <dbReference type="ARBA" id="ARBA00023014"/>
    </source>
</evidence>
<evidence type="ECO:0000256" key="9">
    <source>
        <dbReference type="ARBA" id="ARBA00023186"/>
    </source>
</evidence>
<evidence type="ECO:0000256" key="6">
    <source>
        <dbReference type="ARBA" id="ARBA00022723"/>
    </source>
</evidence>
<dbReference type="GO" id="GO:0051539">
    <property type="term" value="F:4 iron, 4 sulfur cluster binding"/>
    <property type="evidence" value="ECO:0007669"/>
    <property type="project" value="UniProtKB-UniRule"/>
</dbReference>
<keyword evidence="9 10" id="KW-0143">Chaperone</keyword>
<dbReference type="InterPro" id="IPR007197">
    <property type="entry name" value="rSAM"/>
</dbReference>
<evidence type="ECO:0000256" key="2">
    <source>
        <dbReference type="ARBA" id="ARBA00006100"/>
    </source>
</evidence>
<comment type="function">
    <text evidence="10">Probably acts as a heme chaperone, transferring heme to an unknown acceptor. Binds one molecule of heme per monomer, possibly covalently. Binds 1 [4Fe-4S] cluster. The cluster is coordinated with 3 cysteines and an exchangeable S-adenosyl-L-methionine.</text>
</comment>
<evidence type="ECO:0000256" key="5">
    <source>
        <dbReference type="ARBA" id="ARBA00022691"/>
    </source>
</evidence>
<evidence type="ECO:0000256" key="1">
    <source>
        <dbReference type="ARBA" id="ARBA00001966"/>
    </source>
</evidence>
<evidence type="ECO:0000256" key="11">
    <source>
        <dbReference type="SAM" id="MobiDB-lite"/>
    </source>
</evidence>
<keyword evidence="6 10" id="KW-0479">Metal-binding</keyword>
<dbReference type="SUPFAM" id="SSF102114">
    <property type="entry name" value="Radical SAM enzymes"/>
    <property type="match status" value="1"/>
</dbReference>
<dbReference type="PANTHER" id="PTHR13932">
    <property type="entry name" value="COPROPORPHYRINIGEN III OXIDASE"/>
    <property type="match status" value="1"/>
</dbReference>
<keyword evidence="7 10" id="KW-0408">Iron</keyword>
<evidence type="ECO:0000256" key="3">
    <source>
        <dbReference type="ARBA" id="ARBA00017228"/>
    </source>
</evidence>
<keyword evidence="10" id="KW-0004">4Fe-4S</keyword>
<dbReference type="GO" id="GO:0046872">
    <property type="term" value="F:metal ion binding"/>
    <property type="evidence" value="ECO:0007669"/>
    <property type="project" value="UniProtKB-UniRule"/>
</dbReference>
<feature type="domain" description="Radical SAM core" evidence="12">
    <location>
        <begin position="2"/>
        <end position="239"/>
    </location>
</feature>
<evidence type="ECO:0000256" key="4">
    <source>
        <dbReference type="ARBA" id="ARBA00022617"/>
    </source>
</evidence>
<dbReference type="Proteomes" id="UP000317199">
    <property type="component" value="Chromosome"/>
</dbReference>
<dbReference type="InterPro" id="IPR034505">
    <property type="entry name" value="Coproporphyrinogen-III_oxidase"/>
</dbReference>
<dbReference type="GO" id="GO:0006779">
    <property type="term" value="P:porphyrin-containing compound biosynthetic process"/>
    <property type="evidence" value="ECO:0007669"/>
    <property type="project" value="InterPro"/>
</dbReference>
<sequence length="422" mass="46460">MSLALPPLSLYVHLPWCVRKCPYCDFNSHEGRGPLPFDGYVDALIRDLDFDLPLVWGRTVHSVFFGGGTPSLFPPETINRFLQEASARLRFAPGCEITLETNPGTAEHGRFELYREAGVNRLSFGIQSFDDGCLQRLGRIHDSNEAEAAVRLARDAGFDNFNLDLMYALPEQTLAMAERDLERAIALQPTHISHYQLTLEPNTLFAVKPPPGIPDDDASWDIQERCQALLAEAGYAQYEVSAYARPGRQCVHNLNYWHYGDYLGIGAGAHGKITLPASADAPPAQVAGARIDRDGTVLRRWKQKHPARYQADAGTAAAIGGGEAVAPAQRPFEFMLNALRLVDGFRLGEFIARTGLDVEAIRPRLDDAIARGWLERDGTTLRPTPRGRQFTNDLVSLFLEDAPATPSGSSVPMPDAPGEVIR</sequence>
<keyword evidence="14" id="KW-1185">Reference proteome</keyword>
<dbReference type="AlphaFoldDB" id="A0A514BP44"/>
<dbReference type="GO" id="GO:0004109">
    <property type="term" value="F:coproporphyrinogen oxidase activity"/>
    <property type="evidence" value="ECO:0007669"/>
    <property type="project" value="InterPro"/>
</dbReference>
<comment type="similarity">
    <text evidence="2">Belongs to the anaerobic coproporphyrinogen-III oxidase family. HemW subfamily.</text>
</comment>
<feature type="region of interest" description="Disordered" evidence="11">
    <location>
        <begin position="401"/>
        <end position="422"/>
    </location>
</feature>
<keyword evidence="4 10" id="KW-0349">Heme</keyword>
<dbReference type="InterPro" id="IPR006638">
    <property type="entry name" value="Elp3/MiaA/NifB-like_rSAM"/>
</dbReference>
<comment type="cofactor">
    <cofactor evidence="1">
        <name>[4Fe-4S] cluster</name>
        <dbReference type="ChEBI" id="CHEBI:49883"/>
    </cofactor>
</comment>
<dbReference type="Pfam" id="PF06969">
    <property type="entry name" value="HemN_C"/>
    <property type="match status" value="1"/>
</dbReference>
<dbReference type="InterPro" id="IPR004559">
    <property type="entry name" value="HemW-like"/>
</dbReference>
<evidence type="ECO:0000259" key="12">
    <source>
        <dbReference type="PROSITE" id="PS51918"/>
    </source>
</evidence>
<comment type="subcellular location">
    <subcellularLocation>
        <location evidence="10">Cytoplasm</location>
    </subcellularLocation>
</comment>
<dbReference type="Gene3D" id="3.20.20.70">
    <property type="entry name" value="Aldolase class I"/>
    <property type="match status" value="1"/>
</dbReference>
<dbReference type="SFLD" id="SFLDG01065">
    <property type="entry name" value="anaerobic_coproporphyrinogen-I"/>
    <property type="match status" value="2"/>
</dbReference>
<dbReference type="InterPro" id="IPR013785">
    <property type="entry name" value="Aldolase_TIM"/>
</dbReference>
<protein>
    <recommendedName>
        <fullName evidence="3 10">Heme chaperone HemW</fullName>
    </recommendedName>
</protein>
<dbReference type="PROSITE" id="PS51918">
    <property type="entry name" value="RADICAL_SAM"/>
    <property type="match status" value="1"/>
</dbReference>
<dbReference type="SMART" id="SM00729">
    <property type="entry name" value="Elp3"/>
    <property type="match status" value="1"/>
</dbReference>
<keyword evidence="5 10" id="KW-0949">S-adenosyl-L-methionine</keyword>
<dbReference type="SFLD" id="SFLDG01082">
    <property type="entry name" value="B12-binding_domain_containing"/>
    <property type="match status" value="1"/>
</dbReference>
<dbReference type="InterPro" id="IPR058240">
    <property type="entry name" value="rSAM_sf"/>
</dbReference>
<dbReference type="NCBIfam" id="TIGR00539">
    <property type="entry name" value="hemN_rel"/>
    <property type="match status" value="1"/>
</dbReference>
<name>A0A514BP44_9GAMM</name>
<dbReference type="GO" id="GO:0005737">
    <property type="term" value="C:cytoplasm"/>
    <property type="evidence" value="ECO:0007669"/>
    <property type="project" value="UniProtKB-SubCell"/>
</dbReference>
<evidence type="ECO:0000256" key="10">
    <source>
        <dbReference type="RuleBase" id="RU364116"/>
    </source>
</evidence>
<evidence type="ECO:0000256" key="7">
    <source>
        <dbReference type="ARBA" id="ARBA00023004"/>
    </source>
</evidence>
<dbReference type="InterPro" id="IPR010723">
    <property type="entry name" value="HemN_C"/>
</dbReference>
<gene>
    <name evidence="13" type="primary">hemW</name>
    <name evidence="13" type="ORF">FKV23_02820</name>
</gene>
<reference evidence="13 14" key="1">
    <citation type="submission" date="2019-06" db="EMBL/GenBank/DDBJ databases">
        <title>Lysobacter alkalisoli sp. nov. isolated from saline-alkali soil.</title>
        <authorList>
            <person name="Sun J.-Q."/>
            <person name="Xu L."/>
        </authorList>
    </citation>
    <scope>NUCLEOTIDE SEQUENCE [LARGE SCALE GENOMIC DNA]</scope>
    <source>
        <strain evidence="13 14">SJ-36</strain>
    </source>
</reference>
<evidence type="ECO:0000313" key="13">
    <source>
        <dbReference type="EMBL" id="QDH69153.1"/>
    </source>
</evidence>
<dbReference type="SFLD" id="SFLDS00029">
    <property type="entry name" value="Radical_SAM"/>
    <property type="match status" value="2"/>
</dbReference>